<dbReference type="Proteomes" id="UP000002320">
    <property type="component" value="Unassembled WGS sequence"/>
</dbReference>
<dbReference type="InterPro" id="IPR045060">
    <property type="entry name" value="Phe-tRNA-ligase_IIc_bsu"/>
</dbReference>
<dbReference type="VEuPathDB" id="VectorBase:CQUJHB014417"/>
<sequence length="99" mass="11113">MEKQMITKEQGAVDAAKDASEDVIDQIVYEGCTGGVCPQKLVFTEPTKQIRPLAVAAVLWNVTFTKDSYASFIDLQNKLHKNICRKLALVAIERTNWTR</sequence>
<evidence type="ECO:0000313" key="1">
    <source>
        <dbReference type="EMBL" id="EDS26568.1"/>
    </source>
</evidence>
<dbReference type="GO" id="GO:0009328">
    <property type="term" value="C:phenylalanine-tRNA ligase complex"/>
    <property type="evidence" value="ECO:0007669"/>
    <property type="project" value="TreeGrafter"/>
</dbReference>
<dbReference type="InterPro" id="IPR020825">
    <property type="entry name" value="Phe-tRNA_synthase-like_B3/B4"/>
</dbReference>
<dbReference type="EnsemblMetazoa" id="CPIJ017774-RA">
    <property type="protein sequence ID" value="CPIJ017774-PA"/>
    <property type="gene ID" value="CPIJ017774"/>
</dbReference>
<dbReference type="GO" id="GO:0006432">
    <property type="term" value="P:phenylalanyl-tRNA aminoacylation"/>
    <property type="evidence" value="ECO:0007669"/>
    <property type="project" value="InterPro"/>
</dbReference>
<proteinExistence type="predicted"/>
<organism>
    <name type="scientific">Culex quinquefasciatus</name>
    <name type="common">Southern house mosquito</name>
    <name type="synonym">Culex pungens</name>
    <dbReference type="NCBI Taxonomy" id="7176"/>
    <lineage>
        <taxon>Eukaryota</taxon>
        <taxon>Metazoa</taxon>
        <taxon>Ecdysozoa</taxon>
        <taxon>Arthropoda</taxon>
        <taxon>Hexapoda</taxon>
        <taxon>Insecta</taxon>
        <taxon>Pterygota</taxon>
        <taxon>Neoptera</taxon>
        <taxon>Endopterygota</taxon>
        <taxon>Diptera</taxon>
        <taxon>Nematocera</taxon>
        <taxon>Culicoidea</taxon>
        <taxon>Culicidae</taxon>
        <taxon>Culicinae</taxon>
        <taxon>Culicini</taxon>
        <taxon>Culex</taxon>
        <taxon>Culex</taxon>
    </lineage>
</organism>
<dbReference type="PANTHER" id="PTHR10947:SF0">
    <property type="entry name" value="PHENYLALANINE--TRNA LIGASE BETA SUBUNIT"/>
    <property type="match status" value="1"/>
</dbReference>
<dbReference type="PANTHER" id="PTHR10947">
    <property type="entry name" value="PHENYLALANYL-TRNA SYNTHETASE BETA CHAIN AND LEUCINE-RICH REPEAT-CONTAINING PROTEIN 47"/>
    <property type="match status" value="1"/>
</dbReference>
<dbReference type="AlphaFoldDB" id="B0XFA2"/>
<dbReference type="EMBL" id="DS232910">
    <property type="protein sequence ID" value="EDS26568.1"/>
    <property type="molecule type" value="Genomic_DNA"/>
</dbReference>
<dbReference type="OrthoDB" id="1698572at2759"/>
<dbReference type="GO" id="GO:0004826">
    <property type="term" value="F:phenylalanine-tRNA ligase activity"/>
    <property type="evidence" value="ECO:0007669"/>
    <property type="project" value="InterPro"/>
</dbReference>
<gene>
    <name evidence="2" type="primary">6051984</name>
    <name evidence="1" type="ORF">CpipJ_CPIJ017774</name>
</gene>
<dbReference type="VEuPathDB" id="VectorBase:CPIJ017774"/>
<reference evidence="1" key="1">
    <citation type="submission" date="2007-03" db="EMBL/GenBank/DDBJ databases">
        <title>Annotation of Culex pipiens quinquefasciatus.</title>
        <authorList>
            <consortium name="The Broad Institute Genome Sequencing Platform"/>
            <person name="Atkinson P.W."/>
            <person name="Hemingway J."/>
            <person name="Christensen B.M."/>
            <person name="Higgs S."/>
            <person name="Kodira C."/>
            <person name="Hannick L."/>
            <person name="Megy K."/>
            <person name="O'Leary S."/>
            <person name="Pearson M."/>
            <person name="Haas B.J."/>
            <person name="Mauceli E."/>
            <person name="Wortman J.R."/>
            <person name="Lee N.H."/>
            <person name="Guigo R."/>
            <person name="Stanke M."/>
            <person name="Alvarado L."/>
            <person name="Amedeo P."/>
            <person name="Antoine C.H."/>
            <person name="Arensburger P."/>
            <person name="Bidwell S.L."/>
            <person name="Crawford M."/>
            <person name="Camaro F."/>
            <person name="Devon K."/>
            <person name="Engels R."/>
            <person name="Hammond M."/>
            <person name="Howarth C."/>
            <person name="Koehrsen M."/>
            <person name="Lawson D."/>
            <person name="Montgomery P."/>
            <person name="Nene V."/>
            <person name="Nusbaum C."/>
            <person name="Puiu D."/>
            <person name="Romero-Severson J."/>
            <person name="Severson D.W."/>
            <person name="Shumway M."/>
            <person name="Sisk P."/>
            <person name="Stolte C."/>
            <person name="Zeng Q."/>
            <person name="Eisenstadt E."/>
            <person name="Fraser-Liggett C."/>
            <person name="Strausberg R."/>
            <person name="Galagan J."/>
            <person name="Birren B."/>
            <person name="Collins F.H."/>
        </authorList>
    </citation>
    <scope>NUCLEOTIDE SEQUENCE [LARGE SCALE GENOMIC DNA]</scope>
    <source>
        <strain evidence="1">JHB</strain>
    </source>
</reference>
<protein>
    <submittedName>
        <fullName evidence="1 2">Phenylalanyl-tRNA synthetase beta chain</fullName>
    </submittedName>
</protein>
<keyword evidence="1" id="KW-0436">Ligase</keyword>
<reference evidence="2" key="2">
    <citation type="submission" date="2021-02" db="UniProtKB">
        <authorList>
            <consortium name="EnsemblMetazoa"/>
        </authorList>
    </citation>
    <scope>IDENTIFICATION</scope>
    <source>
        <strain evidence="2">JHB</strain>
    </source>
</reference>
<dbReference type="Gene3D" id="3.50.40.10">
    <property type="entry name" value="Phenylalanyl-trna Synthetase, Chain B, domain 3"/>
    <property type="match status" value="1"/>
</dbReference>
<evidence type="ECO:0000313" key="3">
    <source>
        <dbReference type="Proteomes" id="UP000002320"/>
    </source>
</evidence>
<dbReference type="HOGENOM" id="CLU_2322666_0_0_1"/>
<accession>B0XFA2</accession>
<name>B0XFA2_CULQU</name>
<keyword evidence="3" id="KW-1185">Reference proteome</keyword>
<dbReference type="InParanoid" id="B0XFA2"/>
<dbReference type="eggNOG" id="KOG2472">
    <property type="taxonomic scope" value="Eukaryota"/>
</dbReference>
<evidence type="ECO:0000313" key="2">
    <source>
        <dbReference type="EnsemblMetazoa" id="CPIJ017774-PA"/>
    </source>
</evidence>
<dbReference type="KEGG" id="cqu:CpipJ_CPIJ017774"/>
<dbReference type="STRING" id="7176.B0XFA2"/>
<keyword evidence="1" id="KW-0030">Aminoacyl-tRNA synthetase</keyword>